<name>A0A498QX24_9MYCO</name>
<dbReference type="AlphaFoldDB" id="A0A498QX24"/>
<evidence type="ECO:0008006" key="3">
    <source>
        <dbReference type="Google" id="ProtNLM"/>
    </source>
</evidence>
<dbReference type="Proteomes" id="UP000268285">
    <property type="component" value="Unassembled WGS sequence"/>
</dbReference>
<keyword evidence="2" id="KW-1185">Reference proteome</keyword>
<organism evidence="1 2">
    <name type="scientific">Mycobacterium pseudokansasii</name>
    <dbReference type="NCBI Taxonomy" id="2341080"/>
    <lineage>
        <taxon>Bacteria</taxon>
        <taxon>Bacillati</taxon>
        <taxon>Actinomycetota</taxon>
        <taxon>Actinomycetes</taxon>
        <taxon>Mycobacteriales</taxon>
        <taxon>Mycobacteriaceae</taxon>
        <taxon>Mycobacterium</taxon>
    </lineage>
</organism>
<reference evidence="1 2" key="1">
    <citation type="submission" date="2018-09" db="EMBL/GenBank/DDBJ databases">
        <authorList>
            <person name="Tagini F."/>
        </authorList>
    </citation>
    <scope>NUCLEOTIDE SEQUENCE [LARGE SCALE GENOMIC DNA]</scope>
    <source>
        <strain evidence="1 2">MK142</strain>
    </source>
</reference>
<accession>A0A498QX24</accession>
<proteinExistence type="predicted"/>
<dbReference type="EMBL" id="UPHU01000001">
    <property type="protein sequence ID" value="VBA53599.1"/>
    <property type="molecule type" value="Genomic_DNA"/>
</dbReference>
<gene>
    <name evidence="1" type="ORF">LAUMK142_04161</name>
</gene>
<protein>
    <recommendedName>
        <fullName evidence="3">Transposase DDE domain-containing protein</fullName>
    </recommendedName>
</protein>
<sequence>MIVRRVKDANQAGGFFPVLRYHPFFADSTEPRVNADIAHRRRAVAETVFAELIDGPLARIPSGRIGANCAWVLCAAIAHNLLRAAGVLAGARHGTARGAIRRRHLVDIPARRAGPQRRPPLRLRSHWRREPVWLALWHNIISHTSTSD</sequence>
<evidence type="ECO:0000313" key="2">
    <source>
        <dbReference type="Proteomes" id="UP000268285"/>
    </source>
</evidence>
<evidence type="ECO:0000313" key="1">
    <source>
        <dbReference type="EMBL" id="VBA53599.1"/>
    </source>
</evidence>